<dbReference type="HAMAP" id="MF_00061">
    <property type="entry name" value="IspE"/>
    <property type="match status" value="1"/>
</dbReference>
<evidence type="ECO:0000256" key="2">
    <source>
        <dbReference type="ARBA" id="ARBA00012052"/>
    </source>
</evidence>
<dbReference type="InterPro" id="IPR006204">
    <property type="entry name" value="GHMP_kinase_N_dom"/>
</dbReference>
<evidence type="ECO:0000256" key="7">
    <source>
        <dbReference type="ARBA" id="ARBA00022840"/>
    </source>
</evidence>
<evidence type="ECO:0000256" key="1">
    <source>
        <dbReference type="ARBA" id="ARBA00009684"/>
    </source>
</evidence>
<dbReference type="GO" id="GO:0016114">
    <property type="term" value="P:terpenoid biosynthetic process"/>
    <property type="evidence" value="ECO:0007669"/>
    <property type="project" value="UniProtKB-UniRule"/>
</dbReference>
<evidence type="ECO:0000259" key="10">
    <source>
        <dbReference type="Pfam" id="PF00288"/>
    </source>
</evidence>
<feature type="active site" evidence="9">
    <location>
        <position position="17"/>
    </location>
</feature>
<comment type="pathway">
    <text evidence="9">Isoprenoid biosynthesis; isopentenyl diphosphate biosynthesis via DXP pathway; isopentenyl diphosphate from 1-deoxy-D-xylulose 5-phosphate: step 3/6.</text>
</comment>
<dbReference type="Gene3D" id="3.30.70.890">
    <property type="entry name" value="GHMP kinase, C-terminal domain"/>
    <property type="match status" value="1"/>
</dbReference>
<evidence type="ECO:0000256" key="4">
    <source>
        <dbReference type="ARBA" id="ARBA00022679"/>
    </source>
</evidence>
<keyword evidence="6 9" id="KW-0418">Kinase</keyword>
<dbReference type="EMBL" id="PUIB01000020">
    <property type="protein sequence ID" value="PQO30793.1"/>
    <property type="molecule type" value="Genomic_DNA"/>
</dbReference>
<dbReference type="OrthoDB" id="9809438at2"/>
<dbReference type="Gene3D" id="3.30.230.10">
    <property type="match status" value="1"/>
</dbReference>
<evidence type="ECO:0000256" key="5">
    <source>
        <dbReference type="ARBA" id="ARBA00022741"/>
    </source>
</evidence>
<dbReference type="Pfam" id="PF00288">
    <property type="entry name" value="GHMP_kinases_N"/>
    <property type="match status" value="1"/>
</dbReference>
<dbReference type="GO" id="GO:0019288">
    <property type="term" value="P:isopentenyl diphosphate biosynthetic process, methylerythritol 4-phosphate pathway"/>
    <property type="evidence" value="ECO:0007669"/>
    <property type="project" value="UniProtKB-UniRule"/>
</dbReference>
<keyword evidence="7 9" id="KW-0067">ATP-binding</keyword>
<comment type="similarity">
    <text evidence="1 9">Belongs to the GHMP kinase family. IspE subfamily.</text>
</comment>
<keyword evidence="4 9" id="KW-0808">Transferase</keyword>
<dbReference type="SUPFAM" id="SSF55060">
    <property type="entry name" value="GHMP Kinase, C-terminal domain"/>
    <property type="match status" value="1"/>
</dbReference>
<dbReference type="GO" id="GO:0050515">
    <property type="term" value="F:4-(cytidine 5'-diphospho)-2-C-methyl-D-erythritol kinase activity"/>
    <property type="evidence" value="ECO:0007669"/>
    <property type="project" value="UniProtKB-UniRule"/>
</dbReference>
<dbReference type="PANTHER" id="PTHR43527">
    <property type="entry name" value="4-DIPHOSPHOCYTIDYL-2-C-METHYL-D-ERYTHRITOL KINASE, CHLOROPLASTIC"/>
    <property type="match status" value="1"/>
</dbReference>
<comment type="function">
    <text evidence="9">Catalyzes the phosphorylation of the position 2 hydroxy group of 4-diphosphocytidyl-2C-methyl-D-erythritol.</text>
</comment>
<dbReference type="EC" id="2.7.1.148" evidence="2 9"/>
<comment type="caution">
    <text evidence="12">The sequence shown here is derived from an EMBL/GenBank/DDBJ whole genome shotgun (WGS) entry which is preliminary data.</text>
</comment>
<evidence type="ECO:0000313" key="12">
    <source>
        <dbReference type="EMBL" id="PQO30793.1"/>
    </source>
</evidence>
<feature type="binding site" evidence="9">
    <location>
        <begin position="118"/>
        <end position="128"/>
    </location>
    <ligand>
        <name>ATP</name>
        <dbReference type="ChEBI" id="CHEBI:30616"/>
    </ligand>
</feature>
<evidence type="ECO:0000256" key="9">
    <source>
        <dbReference type="HAMAP-Rule" id="MF_00061"/>
    </source>
</evidence>
<dbReference type="InterPro" id="IPR013750">
    <property type="entry name" value="GHMP_kinase_C_dom"/>
</dbReference>
<dbReference type="NCBIfam" id="TIGR00154">
    <property type="entry name" value="ispE"/>
    <property type="match status" value="1"/>
</dbReference>
<feature type="active site" evidence="9">
    <location>
        <position position="160"/>
    </location>
</feature>
<dbReference type="InterPro" id="IPR014721">
    <property type="entry name" value="Ribsml_uS5_D2-typ_fold_subgr"/>
</dbReference>
<dbReference type="Proteomes" id="UP000239388">
    <property type="component" value="Unassembled WGS sequence"/>
</dbReference>
<dbReference type="PANTHER" id="PTHR43527:SF2">
    <property type="entry name" value="4-DIPHOSPHOCYTIDYL-2-C-METHYL-D-ERYTHRITOL KINASE, CHLOROPLASTIC"/>
    <property type="match status" value="1"/>
</dbReference>
<gene>
    <name evidence="9 12" type="primary">ispE</name>
    <name evidence="12" type="ORF">C5Y98_20570</name>
</gene>
<dbReference type="SUPFAM" id="SSF54211">
    <property type="entry name" value="Ribosomal protein S5 domain 2-like"/>
    <property type="match status" value="1"/>
</dbReference>
<dbReference type="InterPro" id="IPR036554">
    <property type="entry name" value="GHMP_kinase_C_sf"/>
</dbReference>
<feature type="domain" description="GHMP kinase C-terminal" evidence="11">
    <location>
        <begin position="227"/>
        <end position="299"/>
    </location>
</feature>
<dbReference type="GO" id="GO:0005524">
    <property type="term" value="F:ATP binding"/>
    <property type="evidence" value="ECO:0007669"/>
    <property type="project" value="UniProtKB-UniRule"/>
</dbReference>
<organism evidence="12 13">
    <name type="scientific">Blastopirellula marina</name>
    <dbReference type="NCBI Taxonomy" id="124"/>
    <lineage>
        <taxon>Bacteria</taxon>
        <taxon>Pseudomonadati</taxon>
        <taxon>Planctomycetota</taxon>
        <taxon>Planctomycetia</taxon>
        <taxon>Pirellulales</taxon>
        <taxon>Pirellulaceae</taxon>
        <taxon>Blastopirellula</taxon>
    </lineage>
</organism>
<evidence type="ECO:0000259" key="11">
    <source>
        <dbReference type="Pfam" id="PF08544"/>
    </source>
</evidence>
<keyword evidence="9" id="KW-0414">Isoprene biosynthesis</keyword>
<proteinExistence type="inferred from homology"/>
<name>A0A2S8FF41_9BACT</name>
<dbReference type="InterPro" id="IPR004424">
    <property type="entry name" value="IspE"/>
</dbReference>
<reference evidence="12 13" key="1">
    <citation type="submission" date="2018-02" db="EMBL/GenBank/DDBJ databases">
        <title>Comparative genomes isolates from brazilian mangrove.</title>
        <authorList>
            <person name="Araujo J.E."/>
            <person name="Taketani R.G."/>
            <person name="Silva M.C.P."/>
            <person name="Loureco M.V."/>
            <person name="Andreote F.D."/>
        </authorList>
    </citation>
    <scope>NUCLEOTIDE SEQUENCE [LARGE SCALE GENOMIC DNA]</scope>
    <source>
        <strain evidence="12 13">NAP PRIS-MGV</strain>
    </source>
</reference>
<dbReference type="RefSeq" id="WP_105357071.1">
    <property type="nucleotide sequence ID" value="NZ_PUIB01000020.1"/>
</dbReference>
<dbReference type="UniPathway" id="UPA00056">
    <property type="reaction ID" value="UER00094"/>
</dbReference>
<evidence type="ECO:0000256" key="6">
    <source>
        <dbReference type="ARBA" id="ARBA00022777"/>
    </source>
</evidence>
<dbReference type="AlphaFoldDB" id="A0A2S8FF41"/>
<evidence type="ECO:0000256" key="8">
    <source>
        <dbReference type="ARBA" id="ARBA00032554"/>
    </source>
</evidence>
<sequence>MFLKRSADSIIIHSPAKLNLFLELLGKRSDGFHELETIMAAINVFDTLRLTATDDTQLTLSCQFAPGAIAAAAHDDADALLGDLPAGPENLVYRAVDLVRKTAGIERGAKIELVKRIPAASGLGGASSDAAAALVAADIVWKLGWSRAKLSELAAQLGSDIPFFLHAGLLGSGLAMCRGRGEIIEPLRITRRMHFVVVRPPGGLSTAAVFRQCTIPSEPLAARDLCESLQSGSTADIGRRIHNRLTEPSRELSTEIDRLTSSMLRAGAISSQMSGSGSACFALCKDARHARSVAAKLQSQRLGVVFTASNCGVQWN</sequence>
<evidence type="ECO:0000256" key="3">
    <source>
        <dbReference type="ARBA" id="ARBA00017473"/>
    </source>
</evidence>
<protein>
    <recommendedName>
        <fullName evidence="3 9">4-diphosphocytidyl-2-C-methyl-D-erythritol kinase</fullName>
        <shortName evidence="9">CMK</shortName>
        <ecNumber evidence="2 9">2.7.1.148</ecNumber>
    </recommendedName>
    <alternativeName>
        <fullName evidence="8 9">4-(cytidine-5'-diphospho)-2-C-methyl-D-erythritol kinase</fullName>
    </alternativeName>
</protein>
<feature type="domain" description="GHMP kinase N-terminal" evidence="10">
    <location>
        <begin position="90"/>
        <end position="168"/>
    </location>
</feature>
<accession>A0A2S8FF41</accession>
<dbReference type="InterPro" id="IPR020568">
    <property type="entry name" value="Ribosomal_Su5_D2-typ_SF"/>
</dbReference>
<keyword evidence="5 9" id="KW-0547">Nucleotide-binding</keyword>
<comment type="catalytic activity">
    <reaction evidence="9">
        <text>4-CDP-2-C-methyl-D-erythritol + ATP = 4-CDP-2-C-methyl-D-erythritol 2-phosphate + ADP + H(+)</text>
        <dbReference type="Rhea" id="RHEA:18437"/>
        <dbReference type="ChEBI" id="CHEBI:15378"/>
        <dbReference type="ChEBI" id="CHEBI:30616"/>
        <dbReference type="ChEBI" id="CHEBI:57823"/>
        <dbReference type="ChEBI" id="CHEBI:57919"/>
        <dbReference type="ChEBI" id="CHEBI:456216"/>
        <dbReference type="EC" id="2.7.1.148"/>
    </reaction>
</comment>
<dbReference type="Pfam" id="PF08544">
    <property type="entry name" value="GHMP_kinases_C"/>
    <property type="match status" value="1"/>
</dbReference>
<dbReference type="PIRSF" id="PIRSF010376">
    <property type="entry name" value="IspE"/>
    <property type="match status" value="1"/>
</dbReference>
<evidence type="ECO:0000313" key="13">
    <source>
        <dbReference type="Proteomes" id="UP000239388"/>
    </source>
</evidence>